<gene>
    <name evidence="1" type="ORF">A3207_02195</name>
</gene>
<name>A0A8J8TEL0_9ARCH</name>
<evidence type="ECO:0000313" key="2">
    <source>
        <dbReference type="Proteomes" id="UP000752814"/>
    </source>
</evidence>
<accession>A0A8J8TEL0</accession>
<proteinExistence type="predicted"/>
<dbReference type="RefSeq" id="WP_020448575.1">
    <property type="nucleotide sequence ID" value="NZ_CAYAYE010000003.1"/>
</dbReference>
<comment type="caution">
    <text evidence="1">The sequence shown here is derived from an EMBL/GenBank/DDBJ whole genome shotgun (WGS) entry which is preliminary data.</text>
</comment>
<sequence length="335" mass="35672">MISNNSKMITALALIVGVVMIASPLAFIGGSDNADAPILGDASAANGTYTIFVYDGNVWESEVVHAYDGAQAVQATSFWKTGDSMVDRATTGAYPSLNATYGDITTFNGKTEDSTNVWNVFVYVDGAWTIGNDAIGFYRCFDDYASNWQTANIALQYGADATSVPTSLITASQTKSNITAVDSEDFAVTFHLKNMYSSVPTINGVITLDNGQTLNATNLASGVTITGYGSDAYLALKNALNVAPLDNVVGEETIPVNGYNNYSWIDTIFGLGTVQTQGLDTPSDWTDDVYVYWSQYDGNYSGEGSGQLSGFVLGAYSPLTGANEFSMVYAEVGMY</sequence>
<dbReference type="EMBL" id="LVVT01000001">
    <property type="protein sequence ID" value="TQS84857.1"/>
    <property type="molecule type" value="Genomic_DNA"/>
</dbReference>
<reference evidence="1" key="1">
    <citation type="submission" date="2016-03" db="EMBL/GenBank/DDBJ databases">
        <authorList>
            <person name="Borrel G."/>
            <person name="Mccann A."/>
            <person name="O'Toole P.W."/>
        </authorList>
    </citation>
    <scope>NUCLEOTIDE SEQUENCE</scope>
    <source>
        <strain evidence="1">183</strain>
    </source>
</reference>
<evidence type="ECO:0000313" key="1">
    <source>
        <dbReference type="EMBL" id="TQS84857.1"/>
    </source>
</evidence>
<evidence type="ECO:0008006" key="3">
    <source>
        <dbReference type="Google" id="ProtNLM"/>
    </source>
</evidence>
<dbReference type="AlphaFoldDB" id="A0A8J8TEL0"/>
<dbReference type="GeneID" id="41323105"/>
<dbReference type="Proteomes" id="UP000752814">
    <property type="component" value="Unassembled WGS sequence"/>
</dbReference>
<protein>
    <recommendedName>
        <fullName evidence="3">Adhesin-like protein</fullName>
    </recommendedName>
</protein>
<organism evidence="1 2">
    <name type="scientific">Candidatus Methanomassiliicoccus intestinalis</name>
    <dbReference type="NCBI Taxonomy" id="1406512"/>
    <lineage>
        <taxon>Archaea</taxon>
        <taxon>Methanobacteriati</taxon>
        <taxon>Thermoplasmatota</taxon>
        <taxon>Thermoplasmata</taxon>
        <taxon>Methanomassiliicoccales</taxon>
        <taxon>Methanomassiliicoccaceae</taxon>
        <taxon>Methanomassiliicoccus</taxon>
    </lineage>
</organism>